<dbReference type="InterPro" id="IPR002575">
    <property type="entry name" value="Aminoglycoside_PTrfase"/>
</dbReference>
<evidence type="ECO:0000313" key="2">
    <source>
        <dbReference type="EMBL" id="MCA9383424.1"/>
    </source>
</evidence>
<dbReference type="Pfam" id="PF01636">
    <property type="entry name" value="APH"/>
    <property type="match status" value="1"/>
</dbReference>
<sequence length="301" mass="35619">MDDTAILKSYKITQPELLGKGAQSRTYDYTDHEVVRIIDKTSIELTQRLKNFYDKVNSKAHVSFSLPKILEIKEFGEQIAVIEKKLIGQRADRLIARLDVNDKQIALQNYINALLEIKNIEFDSEIYGELLIENRKPITADSWVGFLKSSVQFSYQRSLKDFEVDLPDHKAILDKYLQELENYEFKDHDHLVHGDYYFENIFMTNDMKVSALFDFSALTVYGDWRMDLGGAIDWMNQYEFIDTKDYEFTRDYLKEKLGNSVSEQDLRLYKIFYSFRFSDCKQDDPKIYQWSINHLNNYLQT</sequence>
<feature type="domain" description="Aminoglycoside phosphotransferase" evidence="1">
    <location>
        <begin position="18"/>
        <end position="236"/>
    </location>
</feature>
<evidence type="ECO:0000313" key="3">
    <source>
        <dbReference type="Proteomes" id="UP000783287"/>
    </source>
</evidence>
<comment type="caution">
    <text evidence="2">The sequence shown here is derived from an EMBL/GenBank/DDBJ whole genome shotgun (WGS) entry which is preliminary data.</text>
</comment>
<dbReference type="Gene3D" id="3.30.200.150">
    <property type="match status" value="1"/>
</dbReference>
<evidence type="ECO:0000259" key="1">
    <source>
        <dbReference type="Pfam" id="PF01636"/>
    </source>
</evidence>
<gene>
    <name evidence="2" type="ORF">KC909_03600</name>
</gene>
<dbReference type="AlphaFoldDB" id="A0A955L5S9"/>
<organism evidence="2 3">
    <name type="scientific">Candidatus Dojkabacteria bacterium</name>
    <dbReference type="NCBI Taxonomy" id="2099670"/>
    <lineage>
        <taxon>Bacteria</taxon>
        <taxon>Candidatus Dojkabacteria</taxon>
    </lineage>
</organism>
<proteinExistence type="predicted"/>
<protein>
    <submittedName>
        <fullName evidence="2">Phosphotransferase</fullName>
    </submittedName>
</protein>
<accession>A0A955L5S9</accession>
<name>A0A955L5S9_9BACT</name>
<dbReference type="EMBL" id="JAGQLK010000068">
    <property type="protein sequence ID" value="MCA9383424.1"/>
    <property type="molecule type" value="Genomic_DNA"/>
</dbReference>
<dbReference type="InterPro" id="IPR011009">
    <property type="entry name" value="Kinase-like_dom_sf"/>
</dbReference>
<dbReference type="Proteomes" id="UP000783287">
    <property type="component" value="Unassembled WGS sequence"/>
</dbReference>
<dbReference type="SUPFAM" id="SSF56112">
    <property type="entry name" value="Protein kinase-like (PK-like)"/>
    <property type="match status" value="1"/>
</dbReference>
<reference evidence="2" key="2">
    <citation type="journal article" date="2021" name="Microbiome">
        <title>Successional dynamics and alternative stable states in a saline activated sludge microbial community over 9 years.</title>
        <authorList>
            <person name="Wang Y."/>
            <person name="Ye J."/>
            <person name="Ju F."/>
            <person name="Liu L."/>
            <person name="Boyd J.A."/>
            <person name="Deng Y."/>
            <person name="Parks D.H."/>
            <person name="Jiang X."/>
            <person name="Yin X."/>
            <person name="Woodcroft B.J."/>
            <person name="Tyson G.W."/>
            <person name="Hugenholtz P."/>
            <person name="Polz M.F."/>
            <person name="Zhang T."/>
        </authorList>
    </citation>
    <scope>NUCLEOTIDE SEQUENCE</scope>
    <source>
        <strain evidence="2">HKST-UBA14</strain>
    </source>
</reference>
<reference evidence="2" key="1">
    <citation type="submission" date="2020-04" db="EMBL/GenBank/DDBJ databases">
        <authorList>
            <person name="Zhang T."/>
        </authorList>
    </citation>
    <scope>NUCLEOTIDE SEQUENCE</scope>
    <source>
        <strain evidence="2">HKST-UBA14</strain>
    </source>
</reference>
<dbReference type="Gene3D" id="3.90.1200.10">
    <property type="match status" value="1"/>
</dbReference>